<organism evidence="1 2">
    <name type="scientific">Ampelomyces quisqualis</name>
    <name type="common">Powdery mildew agent</name>
    <dbReference type="NCBI Taxonomy" id="50730"/>
    <lineage>
        <taxon>Eukaryota</taxon>
        <taxon>Fungi</taxon>
        <taxon>Dikarya</taxon>
        <taxon>Ascomycota</taxon>
        <taxon>Pezizomycotina</taxon>
        <taxon>Dothideomycetes</taxon>
        <taxon>Pleosporomycetidae</taxon>
        <taxon>Pleosporales</taxon>
        <taxon>Pleosporineae</taxon>
        <taxon>Phaeosphaeriaceae</taxon>
        <taxon>Ampelomyces</taxon>
    </lineage>
</organism>
<gene>
    <name evidence="1" type="ORF">BDU57DRAFT_349086</name>
</gene>
<evidence type="ECO:0000313" key="2">
    <source>
        <dbReference type="Proteomes" id="UP000800096"/>
    </source>
</evidence>
<evidence type="ECO:0000313" key="1">
    <source>
        <dbReference type="EMBL" id="KAF1913246.1"/>
    </source>
</evidence>
<protein>
    <submittedName>
        <fullName evidence="1">Uncharacterized protein</fullName>
    </submittedName>
</protein>
<dbReference type="OrthoDB" id="3660784at2759"/>
<sequence length="190" mass="20758">MSSPTNEPKADPVRQSLTVLSAVVREMTPAGAKPIPAQPTCFNLLARPITNGCRICGIPGHSSANTKSSSACRAALLSLTSFWEDVGNHVALLYQHSERFQKAICANEPTYEMRLDAGGLKGGDLEAVLVERLTRGWMKFHAHFSRIRAKANVILTEADMARYEALARKLRGFLLNGMTLSELYGRSVAQ</sequence>
<reference evidence="1" key="1">
    <citation type="journal article" date="2020" name="Stud. Mycol.">
        <title>101 Dothideomycetes genomes: a test case for predicting lifestyles and emergence of pathogens.</title>
        <authorList>
            <person name="Haridas S."/>
            <person name="Albert R."/>
            <person name="Binder M."/>
            <person name="Bloem J."/>
            <person name="Labutti K."/>
            <person name="Salamov A."/>
            <person name="Andreopoulos B."/>
            <person name="Baker S."/>
            <person name="Barry K."/>
            <person name="Bills G."/>
            <person name="Bluhm B."/>
            <person name="Cannon C."/>
            <person name="Castanera R."/>
            <person name="Culley D."/>
            <person name="Daum C."/>
            <person name="Ezra D."/>
            <person name="Gonzalez J."/>
            <person name="Henrissat B."/>
            <person name="Kuo A."/>
            <person name="Liang C."/>
            <person name="Lipzen A."/>
            <person name="Lutzoni F."/>
            <person name="Magnuson J."/>
            <person name="Mondo S."/>
            <person name="Nolan M."/>
            <person name="Ohm R."/>
            <person name="Pangilinan J."/>
            <person name="Park H.-J."/>
            <person name="Ramirez L."/>
            <person name="Alfaro M."/>
            <person name="Sun H."/>
            <person name="Tritt A."/>
            <person name="Yoshinaga Y."/>
            <person name="Zwiers L.-H."/>
            <person name="Turgeon B."/>
            <person name="Goodwin S."/>
            <person name="Spatafora J."/>
            <person name="Crous P."/>
            <person name="Grigoriev I."/>
        </authorList>
    </citation>
    <scope>NUCLEOTIDE SEQUENCE</scope>
    <source>
        <strain evidence="1">HMLAC05119</strain>
    </source>
</reference>
<dbReference type="Proteomes" id="UP000800096">
    <property type="component" value="Unassembled WGS sequence"/>
</dbReference>
<accession>A0A6A5QEJ6</accession>
<keyword evidence="2" id="KW-1185">Reference proteome</keyword>
<dbReference type="EMBL" id="ML979139">
    <property type="protein sequence ID" value="KAF1913246.1"/>
    <property type="molecule type" value="Genomic_DNA"/>
</dbReference>
<proteinExistence type="predicted"/>
<dbReference type="AlphaFoldDB" id="A0A6A5QEJ6"/>
<name>A0A6A5QEJ6_AMPQU</name>